<name>A0A1F6CN39_9BACT</name>
<dbReference type="STRING" id="1798482.A2763_00425"/>
<feature type="compositionally biased region" description="Polar residues" evidence="1">
    <location>
        <begin position="139"/>
        <end position="154"/>
    </location>
</feature>
<feature type="compositionally biased region" description="Low complexity" evidence="1">
    <location>
        <begin position="231"/>
        <end position="264"/>
    </location>
</feature>
<dbReference type="Gene3D" id="1.10.101.10">
    <property type="entry name" value="PGBD-like superfamily/PGBD"/>
    <property type="match status" value="1"/>
</dbReference>
<dbReference type="InterPro" id="IPR036366">
    <property type="entry name" value="PGBDSf"/>
</dbReference>
<dbReference type="EMBL" id="MFKV01000009">
    <property type="protein sequence ID" value="OGG50634.1"/>
    <property type="molecule type" value="Genomic_DNA"/>
</dbReference>
<evidence type="ECO:0000313" key="2">
    <source>
        <dbReference type="EMBL" id="OGG50634.1"/>
    </source>
</evidence>
<feature type="compositionally biased region" description="Gly residues" evidence="1">
    <location>
        <begin position="296"/>
        <end position="331"/>
    </location>
</feature>
<evidence type="ECO:0008006" key="4">
    <source>
        <dbReference type="Google" id="ProtNLM"/>
    </source>
</evidence>
<feature type="compositionally biased region" description="Polar residues" evidence="1">
    <location>
        <begin position="180"/>
        <end position="191"/>
    </location>
</feature>
<dbReference type="Proteomes" id="UP000178370">
    <property type="component" value="Unassembled WGS sequence"/>
</dbReference>
<gene>
    <name evidence="2" type="ORF">A2763_00425</name>
</gene>
<feature type="compositionally biased region" description="Acidic residues" evidence="1">
    <location>
        <begin position="118"/>
        <end position="131"/>
    </location>
</feature>
<protein>
    <recommendedName>
        <fullName evidence="4">Peptidoglycan binding-like domain-containing protein</fullName>
    </recommendedName>
</protein>
<feature type="region of interest" description="Disordered" evidence="1">
    <location>
        <begin position="63"/>
        <end position="331"/>
    </location>
</feature>
<organism evidence="2 3">
    <name type="scientific">Candidatus Kaiserbacteria bacterium RIFCSPHIGHO2_01_FULL_54_36</name>
    <dbReference type="NCBI Taxonomy" id="1798482"/>
    <lineage>
        <taxon>Bacteria</taxon>
        <taxon>Candidatus Kaiseribacteriota</taxon>
    </lineage>
</organism>
<accession>A0A1F6CN39</accession>
<evidence type="ECO:0000256" key="1">
    <source>
        <dbReference type="SAM" id="MobiDB-lite"/>
    </source>
</evidence>
<evidence type="ECO:0000313" key="3">
    <source>
        <dbReference type="Proteomes" id="UP000178370"/>
    </source>
</evidence>
<proteinExistence type="predicted"/>
<reference evidence="2 3" key="1">
    <citation type="journal article" date="2016" name="Nat. Commun.">
        <title>Thousands of microbial genomes shed light on interconnected biogeochemical processes in an aquifer system.</title>
        <authorList>
            <person name="Anantharaman K."/>
            <person name="Brown C.T."/>
            <person name="Hug L.A."/>
            <person name="Sharon I."/>
            <person name="Castelle C.J."/>
            <person name="Probst A.J."/>
            <person name="Thomas B.C."/>
            <person name="Singh A."/>
            <person name="Wilkins M.J."/>
            <person name="Karaoz U."/>
            <person name="Brodie E.L."/>
            <person name="Williams K.H."/>
            <person name="Hubbard S.S."/>
            <person name="Banfield J.F."/>
        </authorList>
    </citation>
    <scope>NUCLEOTIDE SEQUENCE [LARGE SCALE GENOMIC DNA]</scope>
</reference>
<sequence length="544" mass="55287">MTLTLQKVSVAATILILLSALGIFFLGNQRQAHAAVPPHLGSAIVCKVFTDLNELGEPIPILDGGDCHNPPSSPPQCSDGIDNDGNGVKDFPADPGCSDSSDNNEFTPAPTPPACSNDLDDDNDGFIDENDPNCHTDGDPNNASTYNQNGSETGSLPACWNNQDDDGDGLKDFPADPGCSSATDTDEQNGSAPGLENTLGTCSDSTDNDEDSLVDLSDPDCSAFMPPITPPSATTTATTTTDTIATSTTATTTTTTTPPACSDGTDNDGDGKTDSVDPGCDSADDTDEANAQTTGDSGGTSGGGSSGSGSGGGSPSTGSGSSSGGGGGGGSGGSTFIGVGFGAPATSTQGTVLGAAADAPPVAANESCDQYLTAFIKSGSKNDQAQVKRLQYVLRDFEGNASLQLSGTYDAATLAAVHAFQMKYASDILAPWGISRSTGFTYLTTRKKINEIYCRNTKQFPLNSEQLQTIAKSRALAQAAAPAVTKTTPMSSNVKAPVQKAALAPATSPSPSQEVKKNFWDRILDAVKGVRVSAGSLWGKAVAQ</sequence>
<comment type="caution">
    <text evidence="2">The sequence shown here is derived from an EMBL/GenBank/DDBJ whole genome shotgun (WGS) entry which is preliminary data.</text>
</comment>
<dbReference type="AlphaFoldDB" id="A0A1F6CN39"/>